<dbReference type="PROSITE" id="PS00059">
    <property type="entry name" value="ADH_ZINC"/>
    <property type="match status" value="1"/>
</dbReference>
<reference evidence="8 9" key="1">
    <citation type="submission" date="2019-06" db="EMBL/GenBank/DDBJ databases">
        <authorList>
            <person name="Palmer J.M."/>
        </authorList>
    </citation>
    <scope>NUCLEOTIDE SEQUENCE [LARGE SCALE GENOMIC DNA]</scope>
    <source>
        <strain evidence="8 9">TWF102</strain>
    </source>
</reference>
<feature type="domain" description="Alcohol dehydrogenase-like N-terminal" evidence="7">
    <location>
        <begin position="69"/>
        <end position="192"/>
    </location>
</feature>
<dbReference type="PANTHER" id="PTHR42813">
    <property type="entry name" value="ZINC-TYPE ALCOHOL DEHYDROGENASE-LIKE"/>
    <property type="match status" value="1"/>
</dbReference>
<keyword evidence="4" id="KW-0560">Oxidoreductase</keyword>
<dbReference type="CDD" id="cd08283">
    <property type="entry name" value="FDH_like_1"/>
    <property type="match status" value="1"/>
</dbReference>
<dbReference type="InterPro" id="IPR036291">
    <property type="entry name" value="NAD(P)-bd_dom_sf"/>
</dbReference>
<proteinExistence type="inferred from homology"/>
<dbReference type="Gene3D" id="3.90.180.10">
    <property type="entry name" value="Medium-chain alcohol dehydrogenases, catalytic domain"/>
    <property type="match status" value="1"/>
</dbReference>
<evidence type="ECO:0000259" key="7">
    <source>
        <dbReference type="Pfam" id="PF08240"/>
    </source>
</evidence>
<protein>
    <submittedName>
        <fullName evidence="8">Uncharacterized protein</fullName>
    </submittedName>
</protein>
<dbReference type="InterPro" id="IPR013149">
    <property type="entry name" value="ADH-like_C"/>
</dbReference>
<dbReference type="Proteomes" id="UP000475325">
    <property type="component" value="Unassembled WGS sequence"/>
</dbReference>
<keyword evidence="3 5" id="KW-0862">Zinc</keyword>
<name>A0A7C8JH43_ORBOL</name>
<evidence type="ECO:0000313" key="9">
    <source>
        <dbReference type="Proteomes" id="UP000475325"/>
    </source>
</evidence>
<comment type="caution">
    <text evidence="8">The sequence shown here is derived from an EMBL/GenBank/DDBJ whole genome shotgun (WGS) entry which is preliminary data.</text>
</comment>
<comment type="similarity">
    <text evidence="5">Belongs to the zinc-containing alcohol dehydrogenase family.</text>
</comment>
<dbReference type="AlphaFoldDB" id="A0A7C8JH43"/>
<dbReference type="Pfam" id="PF00107">
    <property type="entry name" value="ADH_zinc_N"/>
    <property type="match status" value="1"/>
</dbReference>
<dbReference type="SUPFAM" id="SSF50129">
    <property type="entry name" value="GroES-like"/>
    <property type="match status" value="1"/>
</dbReference>
<organism evidence="8 9">
    <name type="scientific">Orbilia oligospora</name>
    <name type="common">Nematode-trapping fungus</name>
    <name type="synonym">Arthrobotrys oligospora</name>
    <dbReference type="NCBI Taxonomy" id="2813651"/>
    <lineage>
        <taxon>Eukaryota</taxon>
        <taxon>Fungi</taxon>
        <taxon>Dikarya</taxon>
        <taxon>Ascomycota</taxon>
        <taxon>Pezizomycotina</taxon>
        <taxon>Orbiliomycetes</taxon>
        <taxon>Orbiliales</taxon>
        <taxon>Orbiliaceae</taxon>
        <taxon>Orbilia</taxon>
    </lineage>
</organism>
<dbReference type="GO" id="GO:0008270">
    <property type="term" value="F:zinc ion binding"/>
    <property type="evidence" value="ECO:0007669"/>
    <property type="project" value="InterPro"/>
</dbReference>
<comment type="cofactor">
    <cofactor evidence="1 5">
        <name>Zn(2+)</name>
        <dbReference type="ChEBI" id="CHEBI:29105"/>
    </cofactor>
</comment>
<dbReference type="InterPro" id="IPR013154">
    <property type="entry name" value="ADH-like_N"/>
</dbReference>
<dbReference type="EMBL" id="WIQW01000018">
    <property type="protein sequence ID" value="KAF3103527.1"/>
    <property type="molecule type" value="Genomic_DNA"/>
</dbReference>
<evidence type="ECO:0000256" key="1">
    <source>
        <dbReference type="ARBA" id="ARBA00001947"/>
    </source>
</evidence>
<evidence type="ECO:0000313" key="8">
    <source>
        <dbReference type="EMBL" id="KAF3103527.1"/>
    </source>
</evidence>
<sequence>MNMANAAANLIERHLGEYPEGTAANAGISNYGIQHEFADPSGAKMKAVVWEGKNTVKVVETAKPRIIESHDAIVKVTGTTICGSDLHLYHEAVIEMQKGDILGHEYMGIVEVVGSSVKNIKPGDRVVASFQISCGTCRFCVQKLSSQCERTNNSSVANAMYGHRTAGVLGYSHFAGGYAGAQAEYVRAPFADVNLLVLPDNVTDERALFLSDVIPTSYNCVQDTGIYEGDTVGIWGMGPIGLFAAKWAFVKGAKRVIAIDSVAWRLEYAISKIPQIETIDFSKVKSVPEEINKIAPGGLDVALECAAGEYPKSILHKIETAIGLETDSSDTLNEMILSVRPYGRVGITGLYTGYTNHLNIGAIMQTGIRLIGNGQAPVLKYWEDILNNYIIPGKIDPNIMISHRIPLEEMEDLYAKFDKRDPKDGLMKVFVATKFSNPPGEGSPQLSSLKD</sequence>
<dbReference type="InterPro" id="IPR002328">
    <property type="entry name" value="ADH_Zn_CS"/>
</dbReference>
<evidence type="ECO:0000259" key="6">
    <source>
        <dbReference type="Pfam" id="PF00107"/>
    </source>
</evidence>
<dbReference type="Pfam" id="PF08240">
    <property type="entry name" value="ADH_N"/>
    <property type="match status" value="1"/>
</dbReference>
<evidence type="ECO:0000256" key="4">
    <source>
        <dbReference type="ARBA" id="ARBA00023002"/>
    </source>
</evidence>
<evidence type="ECO:0000256" key="5">
    <source>
        <dbReference type="RuleBase" id="RU361277"/>
    </source>
</evidence>
<gene>
    <name evidence="8" type="ORF">TWF102_003713</name>
</gene>
<dbReference type="SUPFAM" id="SSF51735">
    <property type="entry name" value="NAD(P)-binding Rossmann-fold domains"/>
    <property type="match status" value="1"/>
</dbReference>
<keyword evidence="2 5" id="KW-0479">Metal-binding</keyword>
<dbReference type="GO" id="GO:0016491">
    <property type="term" value="F:oxidoreductase activity"/>
    <property type="evidence" value="ECO:0007669"/>
    <property type="project" value="UniProtKB-KW"/>
</dbReference>
<evidence type="ECO:0000256" key="2">
    <source>
        <dbReference type="ARBA" id="ARBA00022723"/>
    </source>
</evidence>
<feature type="domain" description="Alcohol dehydrogenase-like C-terminal" evidence="6">
    <location>
        <begin position="239"/>
        <end position="309"/>
    </location>
</feature>
<dbReference type="PANTHER" id="PTHR42813:SF1">
    <property type="entry name" value="DEHYDROGENASE, PUTATIVE (AFU_ORTHOLOGUE AFUA_5G03930)-RELATED"/>
    <property type="match status" value="1"/>
</dbReference>
<evidence type="ECO:0000256" key="3">
    <source>
        <dbReference type="ARBA" id="ARBA00022833"/>
    </source>
</evidence>
<dbReference type="Gene3D" id="3.40.50.720">
    <property type="entry name" value="NAD(P)-binding Rossmann-like Domain"/>
    <property type="match status" value="1"/>
</dbReference>
<accession>A0A7C8JH43</accession>
<dbReference type="InterPro" id="IPR011032">
    <property type="entry name" value="GroES-like_sf"/>
</dbReference>